<comment type="caution">
    <text evidence="15">The sequence shown here is derived from an EMBL/GenBank/DDBJ whole genome shotgun (WGS) entry which is preliminary data.</text>
</comment>
<feature type="domain" description="Ribosomal RNA small subunit methyltransferase E methyltransferase" evidence="13">
    <location>
        <begin position="80"/>
        <end position="257"/>
    </location>
</feature>
<dbReference type="Gene3D" id="3.40.1280.10">
    <property type="match status" value="1"/>
</dbReference>
<dbReference type="InterPro" id="IPR029026">
    <property type="entry name" value="tRNA_m1G_MTases_N"/>
</dbReference>
<evidence type="ECO:0000256" key="12">
    <source>
        <dbReference type="PIRNR" id="PIRNR015601"/>
    </source>
</evidence>
<reference evidence="15" key="1">
    <citation type="submission" date="2023-02" db="EMBL/GenBank/DDBJ databases">
        <title>Georgenia sp.10Sc9-8, isolated from a soil sample collected from the Taklamakan desert.</title>
        <authorList>
            <person name="Liu S."/>
        </authorList>
    </citation>
    <scope>NUCLEOTIDE SEQUENCE</scope>
    <source>
        <strain evidence="15">10Sc9-8</strain>
    </source>
</reference>
<protein>
    <recommendedName>
        <fullName evidence="4 12">Ribosomal RNA small subunit methyltransferase E</fullName>
        <ecNumber evidence="3 12">2.1.1.193</ecNumber>
    </recommendedName>
</protein>
<dbReference type="InterPro" id="IPR015947">
    <property type="entry name" value="PUA-like_sf"/>
</dbReference>
<dbReference type="InterPro" id="IPR029028">
    <property type="entry name" value="Alpha/beta_knot_MTases"/>
</dbReference>
<comment type="catalytic activity">
    <reaction evidence="11 12">
        <text>uridine(1498) in 16S rRNA + S-adenosyl-L-methionine = N(3)-methyluridine(1498) in 16S rRNA + S-adenosyl-L-homocysteine + H(+)</text>
        <dbReference type="Rhea" id="RHEA:42920"/>
        <dbReference type="Rhea" id="RHEA-COMP:10283"/>
        <dbReference type="Rhea" id="RHEA-COMP:10284"/>
        <dbReference type="ChEBI" id="CHEBI:15378"/>
        <dbReference type="ChEBI" id="CHEBI:57856"/>
        <dbReference type="ChEBI" id="CHEBI:59789"/>
        <dbReference type="ChEBI" id="CHEBI:65315"/>
        <dbReference type="ChEBI" id="CHEBI:74502"/>
        <dbReference type="EC" id="2.1.1.193"/>
    </reaction>
</comment>
<dbReference type="Proteomes" id="UP001165561">
    <property type="component" value="Unassembled WGS sequence"/>
</dbReference>
<dbReference type="GO" id="GO:0032259">
    <property type="term" value="P:methylation"/>
    <property type="evidence" value="ECO:0007669"/>
    <property type="project" value="UniProtKB-KW"/>
</dbReference>
<dbReference type="PIRSF" id="PIRSF015601">
    <property type="entry name" value="MTase_slr0722"/>
    <property type="match status" value="1"/>
</dbReference>
<evidence type="ECO:0000256" key="7">
    <source>
        <dbReference type="ARBA" id="ARBA00022603"/>
    </source>
</evidence>
<gene>
    <name evidence="15" type="ORF">PU560_13155</name>
</gene>
<dbReference type="Gene3D" id="2.40.240.20">
    <property type="entry name" value="Hypothetical PUA domain-like, domain 1"/>
    <property type="match status" value="1"/>
</dbReference>
<dbReference type="CDD" id="cd18084">
    <property type="entry name" value="RsmE-like"/>
    <property type="match status" value="1"/>
</dbReference>
<dbReference type="Pfam" id="PF20260">
    <property type="entry name" value="PUA_4"/>
    <property type="match status" value="1"/>
</dbReference>
<dbReference type="NCBIfam" id="TIGR00046">
    <property type="entry name" value="RsmE family RNA methyltransferase"/>
    <property type="match status" value="1"/>
</dbReference>
<evidence type="ECO:0000256" key="5">
    <source>
        <dbReference type="ARBA" id="ARBA00022490"/>
    </source>
</evidence>
<dbReference type="GO" id="GO:0008168">
    <property type="term" value="F:methyltransferase activity"/>
    <property type="evidence" value="ECO:0007669"/>
    <property type="project" value="UniProtKB-KW"/>
</dbReference>
<evidence type="ECO:0000259" key="14">
    <source>
        <dbReference type="Pfam" id="PF20260"/>
    </source>
</evidence>
<accession>A0ABT5TZC7</accession>
<dbReference type="EC" id="2.1.1.193" evidence="3 12"/>
<dbReference type="InterPro" id="IPR046887">
    <property type="entry name" value="RsmE_PUA-like"/>
</dbReference>
<dbReference type="EMBL" id="JARACI010001099">
    <property type="protein sequence ID" value="MDD9207406.1"/>
    <property type="molecule type" value="Genomic_DNA"/>
</dbReference>
<sequence length="268" mass="27273">MTAAVFHAGPGGLDAVAPGATVTLTGDEARHAATVRRLRSGEAVELVDGAGRRVAGTVQRAAKDELVVAVAEVTDEHPPTVRLVLVQALAKGGRDEQATETATELGVDAVVPWQSERAVSVWSGPKVRRGRERWSAVALAAAKQSRRAFVPAVAEPVGTRALAARCAEVVTAGGAVVVLHEAATTPLHEAALPAPGTLVLAGEHAATAPEVLVVVGPEGGIAPGELDVLASAGAQVARLGPHVLRTSTAGPVAVALLAQRLGRWETAR</sequence>
<evidence type="ECO:0000256" key="2">
    <source>
        <dbReference type="ARBA" id="ARBA00005528"/>
    </source>
</evidence>
<dbReference type="PANTHER" id="PTHR30027">
    <property type="entry name" value="RIBOSOMAL RNA SMALL SUBUNIT METHYLTRANSFERASE E"/>
    <property type="match status" value="1"/>
</dbReference>
<dbReference type="NCBIfam" id="NF008693">
    <property type="entry name" value="PRK11713.2-3"/>
    <property type="match status" value="1"/>
</dbReference>
<evidence type="ECO:0000256" key="11">
    <source>
        <dbReference type="ARBA" id="ARBA00047944"/>
    </source>
</evidence>
<organism evidence="15 16">
    <name type="scientific">Georgenia halotolerans</name>
    <dbReference type="NCBI Taxonomy" id="3028317"/>
    <lineage>
        <taxon>Bacteria</taxon>
        <taxon>Bacillati</taxon>
        <taxon>Actinomycetota</taxon>
        <taxon>Actinomycetes</taxon>
        <taxon>Micrococcales</taxon>
        <taxon>Bogoriellaceae</taxon>
        <taxon>Georgenia</taxon>
    </lineage>
</organism>
<evidence type="ECO:0000313" key="15">
    <source>
        <dbReference type="EMBL" id="MDD9207406.1"/>
    </source>
</evidence>
<feature type="domain" description="Ribosomal RNA small subunit methyltransferase E PUA-like" evidence="14">
    <location>
        <begin position="24"/>
        <end position="68"/>
    </location>
</feature>
<name>A0ABT5TZC7_9MICO</name>
<dbReference type="Pfam" id="PF04452">
    <property type="entry name" value="Methyltrans_RNA"/>
    <property type="match status" value="1"/>
</dbReference>
<keyword evidence="6 12" id="KW-0698">rRNA processing</keyword>
<evidence type="ECO:0000256" key="8">
    <source>
        <dbReference type="ARBA" id="ARBA00022679"/>
    </source>
</evidence>
<keyword evidence="8 12" id="KW-0808">Transferase</keyword>
<evidence type="ECO:0000256" key="6">
    <source>
        <dbReference type="ARBA" id="ARBA00022552"/>
    </source>
</evidence>
<comment type="similarity">
    <text evidence="2 12">Belongs to the RNA methyltransferase RsmE family.</text>
</comment>
<evidence type="ECO:0000256" key="1">
    <source>
        <dbReference type="ARBA" id="ARBA00004496"/>
    </source>
</evidence>
<keyword evidence="5 12" id="KW-0963">Cytoplasm</keyword>
<comment type="subcellular location">
    <subcellularLocation>
        <location evidence="1 12">Cytoplasm</location>
    </subcellularLocation>
</comment>
<keyword evidence="16" id="KW-1185">Reference proteome</keyword>
<evidence type="ECO:0000256" key="3">
    <source>
        <dbReference type="ARBA" id="ARBA00012328"/>
    </source>
</evidence>
<comment type="function">
    <text evidence="10 12">Specifically methylates the N3 position of the uracil ring of uridine 1498 (m3U1498) in 16S rRNA. Acts on the fully assembled 30S ribosomal subunit.</text>
</comment>
<dbReference type="SUPFAM" id="SSF75217">
    <property type="entry name" value="alpha/beta knot"/>
    <property type="match status" value="1"/>
</dbReference>
<evidence type="ECO:0000313" key="16">
    <source>
        <dbReference type="Proteomes" id="UP001165561"/>
    </source>
</evidence>
<dbReference type="InterPro" id="IPR006700">
    <property type="entry name" value="RsmE"/>
</dbReference>
<evidence type="ECO:0000259" key="13">
    <source>
        <dbReference type="Pfam" id="PF04452"/>
    </source>
</evidence>
<dbReference type="SUPFAM" id="SSF88697">
    <property type="entry name" value="PUA domain-like"/>
    <property type="match status" value="1"/>
</dbReference>
<keyword evidence="9 12" id="KW-0949">S-adenosyl-L-methionine</keyword>
<keyword evidence="7 12" id="KW-0489">Methyltransferase</keyword>
<dbReference type="PANTHER" id="PTHR30027:SF3">
    <property type="entry name" value="16S RRNA (URACIL(1498)-N(3))-METHYLTRANSFERASE"/>
    <property type="match status" value="1"/>
</dbReference>
<evidence type="ECO:0000256" key="10">
    <source>
        <dbReference type="ARBA" id="ARBA00025699"/>
    </source>
</evidence>
<proteinExistence type="inferred from homology"/>
<evidence type="ECO:0000256" key="4">
    <source>
        <dbReference type="ARBA" id="ARBA00013673"/>
    </source>
</evidence>
<dbReference type="InterPro" id="IPR046886">
    <property type="entry name" value="RsmE_MTase_dom"/>
</dbReference>
<evidence type="ECO:0000256" key="9">
    <source>
        <dbReference type="ARBA" id="ARBA00022691"/>
    </source>
</evidence>